<dbReference type="InterPro" id="IPR016187">
    <property type="entry name" value="CTDL_fold"/>
</dbReference>
<dbReference type="InterPro" id="IPR051043">
    <property type="entry name" value="Sulfatase_Mod_Factor_Kinase"/>
</dbReference>
<dbReference type="EMBL" id="SSMQ01000004">
    <property type="protein sequence ID" value="TKD12005.1"/>
    <property type="molecule type" value="Genomic_DNA"/>
</dbReference>
<gene>
    <name evidence="3" type="ORF">E8A74_05160</name>
</gene>
<dbReference type="InterPro" id="IPR042095">
    <property type="entry name" value="SUMF_sf"/>
</dbReference>
<evidence type="ECO:0000313" key="4">
    <source>
        <dbReference type="Proteomes" id="UP000309215"/>
    </source>
</evidence>
<reference evidence="3 4" key="1">
    <citation type="submission" date="2019-04" db="EMBL/GenBank/DDBJ databases">
        <authorList>
            <person name="Li Y."/>
            <person name="Wang J."/>
        </authorList>
    </citation>
    <scope>NUCLEOTIDE SEQUENCE [LARGE SCALE GENOMIC DNA]</scope>
    <source>
        <strain evidence="3 4">DSM 14668</strain>
    </source>
</reference>
<dbReference type="PANTHER" id="PTHR23150">
    <property type="entry name" value="SULFATASE MODIFYING FACTOR 1, 2"/>
    <property type="match status" value="1"/>
</dbReference>
<feature type="domain" description="Sulfatase-modifying factor enzyme-like" evidence="2">
    <location>
        <begin position="62"/>
        <end position="263"/>
    </location>
</feature>
<keyword evidence="4" id="KW-1185">Reference proteome</keyword>
<sequence>MLRRLIRAAAALGLVAAALGCEGGTQASGGATGTFVDDAGALTCPDAPGTPPMIALGGWDGRAYCIDTIEVTNAQYAAWLEMSPDTSGQRPDCAENMTFVPSSGAPPKNDYPVVNVDFCDAVAFCAAFGKHLCGRMTGGPTPYFGHDDPAQSQWYSACTHGGETPFPYGSTYDPNACNGADAKYGAPLVAFVLPGCGGGSEGIVDMSGNVWEWEDACMQGDGGVPECRRRGGSFSSSAKYMGCDARSSRPIHVAEDNTGFRCCAGGT</sequence>
<protein>
    <recommendedName>
        <fullName evidence="2">Sulfatase-modifying factor enzyme-like domain-containing protein</fullName>
    </recommendedName>
</protein>
<dbReference type="Proteomes" id="UP000309215">
    <property type="component" value="Unassembled WGS sequence"/>
</dbReference>
<keyword evidence="1" id="KW-0732">Signal</keyword>
<dbReference type="SUPFAM" id="SSF56436">
    <property type="entry name" value="C-type lectin-like"/>
    <property type="match status" value="1"/>
</dbReference>
<dbReference type="GO" id="GO:0120147">
    <property type="term" value="F:formylglycine-generating oxidase activity"/>
    <property type="evidence" value="ECO:0007669"/>
    <property type="project" value="TreeGrafter"/>
</dbReference>
<dbReference type="OrthoDB" id="5505182at2"/>
<feature type="chain" id="PRO_5020464682" description="Sulfatase-modifying factor enzyme-like domain-containing protein" evidence="1">
    <location>
        <begin position="28"/>
        <end position="267"/>
    </location>
</feature>
<evidence type="ECO:0000256" key="1">
    <source>
        <dbReference type="SAM" id="SignalP"/>
    </source>
</evidence>
<proteinExistence type="predicted"/>
<accession>A0A4U1JHU7</accession>
<evidence type="ECO:0000259" key="2">
    <source>
        <dbReference type="Pfam" id="PF03781"/>
    </source>
</evidence>
<organism evidence="3 4">
    <name type="scientific">Polyangium fumosum</name>
    <dbReference type="NCBI Taxonomy" id="889272"/>
    <lineage>
        <taxon>Bacteria</taxon>
        <taxon>Pseudomonadati</taxon>
        <taxon>Myxococcota</taxon>
        <taxon>Polyangia</taxon>
        <taxon>Polyangiales</taxon>
        <taxon>Polyangiaceae</taxon>
        <taxon>Polyangium</taxon>
    </lineage>
</organism>
<dbReference type="RefSeq" id="WP_136927800.1">
    <property type="nucleotide sequence ID" value="NZ_SSMQ01000004.1"/>
</dbReference>
<dbReference type="Gene3D" id="3.90.1580.10">
    <property type="entry name" value="paralog of FGE (formylglycine-generating enzyme)"/>
    <property type="match status" value="1"/>
</dbReference>
<name>A0A4U1JHU7_9BACT</name>
<dbReference type="InterPro" id="IPR005532">
    <property type="entry name" value="SUMF_dom"/>
</dbReference>
<dbReference type="PANTHER" id="PTHR23150:SF19">
    <property type="entry name" value="FORMYLGLYCINE-GENERATING ENZYME"/>
    <property type="match status" value="1"/>
</dbReference>
<dbReference type="AlphaFoldDB" id="A0A4U1JHU7"/>
<feature type="signal peptide" evidence="1">
    <location>
        <begin position="1"/>
        <end position="27"/>
    </location>
</feature>
<evidence type="ECO:0000313" key="3">
    <source>
        <dbReference type="EMBL" id="TKD12005.1"/>
    </source>
</evidence>
<dbReference type="Pfam" id="PF03781">
    <property type="entry name" value="FGE-sulfatase"/>
    <property type="match status" value="1"/>
</dbReference>
<comment type="caution">
    <text evidence="3">The sequence shown here is derived from an EMBL/GenBank/DDBJ whole genome shotgun (WGS) entry which is preliminary data.</text>
</comment>
<dbReference type="PROSITE" id="PS51257">
    <property type="entry name" value="PROKAR_LIPOPROTEIN"/>
    <property type="match status" value="1"/>
</dbReference>